<dbReference type="InterPro" id="IPR047057">
    <property type="entry name" value="MerR_fam"/>
</dbReference>
<dbReference type="PROSITE" id="PS50937">
    <property type="entry name" value="HTH_MERR_2"/>
    <property type="match status" value="1"/>
</dbReference>
<dbReference type="Pfam" id="PF13411">
    <property type="entry name" value="MerR_1"/>
    <property type="match status" value="1"/>
</dbReference>
<dbReference type="InterPro" id="IPR027417">
    <property type="entry name" value="P-loop_NTPase"/>
</dbReference>
<dbReference type="EMBL" id="CP024201">
    <property type="protein sequence ID" value="ATQ42754.1"/>
    <property type="molecule type" value="Genomic_DNA"/>
</dbReference>
<proteinExistence type="predicted"/>
<dbReference type="InterPro" id="IPR009061">
    <property type="entry name" value="DNA-bd_dom_put_sf"/>
</dbReference>
<gene>
    <name evidence="3" type="ORF">CSW64_10195</name>
</gene>
<dbReference type="Proteomes" id="UP000228945">
    <property type="component" value="Chromosome"/>
</dbReference>
<dbReference type="AlphaFoldDB" id="A0A2D2AXL1"/>
<dbReference type="RefSeq" id="WP_099622008.1">
    <property type="nucleotide sequence ID" value="NZ_CP024201.1"/>
</dbReference>
<sequence>MSESPKYLNPSEAARRLGVSAKALRLYERRGLVVPLRTGAGWRVYGPEQMARAAEIAALRGLGFRLAEIGAVLRAGPDGLEPALAGRQAALEAEARRLAEALEAVRALRAGLAARRTPVAAFDLPWPWGGERFELLELKPVIFLVGSLGSGKTRLAQRLAETLPGGRFVGLERDPEAAAARLDADAGLRSAVERLATDIDVPATGPVLALLVALADGEGPLVIDLVEQGLDAEVQARLGAWLRRRNVGRSLILMTRSAVVLDLTAAGPPQTVLFCAANHGPPRLLEATPGLSGYESIAGCLAPPEVRARVEGMIAWRPHAA</sequence>
<feature type="domain" description="HTH merR-type" evidence="2">
    <location>
        <begin position="7"/>
        <end position="75"/>
    </location>
</feature>
<dbReference type="GO" id="GO:0003677">
    <property type="term" value="F:DNA binding"/>
    <property type="evidence" value="ECO:0007669"/>
    <property type="project" value="UniProtKB-KW"/>
</dbReference>
<dbReference type="KEGG" id="cmb:CSW64_10195"/>
<evidence type="ECO:0000256" key="1">
    <source>
        <dbReference type="ARBA" id="ARBA00023125"/>
    </source>
</evidence>
<evidence type="ECO:0000313" key="3">
    <source>
        <dbReference type="EMBL" id="ATQ42754.1"/>
    </source>
</evidence>
<dbReference type="OrthoDB" id="9803659at2"/>
<keyword evidence="4" id="KW-1185">Reference proteome</keyword>
<dbReference type="Gene3D" id="1.10.1660.10">
    <property type="match status" value="1"/>
</dbReference>
<protein>
    <submittedName>
        <fullName evidence="3">MerR family transcriptional regulator</fullName>
    </submittedName>
</protein>
<dbReference type="SUPFAM" id="SSF46955">
    <property type="entry name" value="Putative DNA-binding domain"/>
    <property type="match status" value="1"/>
</dbReference>
<dbReference type="InterPro" id="IPR000551">
    <property type="entry name" value="MerR-type_HTH_dom"/>
</dbReference>
<dbReference type="CDD" id="cd00592">
    <property type="entry name" value="HTH_MerR-like"/>
    <property type="match status" value="1"/>
</dbReference>
<accession>A0A2D2AXL1</accession>
<dbReference type="PANTHER" id="PTHR30204">
    <property type="entry name" value="REDOX-CYCLING DRUG-SENSING TRANSCRIPTIONAL ACTIVATOR SOXR"/>
    <property type="match status" value="1"/>
</dbReference>
<evidence type="ECO:0000313" key="4">
    <source>
        <dbReference type="Proteomes" id="UP000228945"/>
    </source>
</evidence>
<dbReference type="SUPFAM" id="SSF52540">
    <property type="entry name" value="P-loop containing nucleoside triphosphate hydrolases"/>
    <property type="match status" value="1"/>
</dbReference>
<keyword evidence="1" id="KW-0238">DNA-binding</keyword>
<dbReference type="SMART" id="SM00422">
    <property type="entry name" value="HTH_MERR"/>
    <property type="match status" value="1"/>
</dbReference>
<dbReference type="PANTHER" id="PTHR30204:SF93">
    <property type="entry name" value="HTH MERR-TYPE DOMAIN-CONTAINING PROTEIN"/>
    <property type="match status" value="1"/>
</dbReference>
<dbReference type="GO" id="GO:0003700">
    <property type="term" value="F:DNA-binding transcription factor activity"/>
    <property type="evidence" value="ECO:0007669"/>
    <property type="project" value="InterPro"/>
</dbReference>
<organism evidence="3 4">
    <name type="scientific">Caulobacter mirabilis</name>
    <dbReference type="NCBI Taxonomy" id="69666"/>
    <lineage>
        <taxon>Bacteria</taxon>
        <taxon>Pseudomonadati</taxon>
        <taxon>Pseudomonadota</taxon>
        <taxon>Alphaproteobacteria</taxon>
        <taxon>Caulobacterales</taxon>
        <taxon>Caulobacteraceae</taxon>
        <taxon>Caulobacter</taxon>
    </lineage>
</organism>
<reference evidence="3 4" key="1">
    <citation type="submission" date="2017-10" db="EMBL/GenBank/DDBJ databases">
        <title>Genome sequence of Caulobacter mirabilis FWC38.</title>
        <authorList>
            <person name="Fiebig A."/>
            <person name="Crosson S."/>
        </authorList>
    </citation>
    <scope>NUCLEOTIDE SEQUENCE [LARGE SCALE GENOMIC DNA]</scope>
    <source>
        <strain evidence="3 4">FWC 38</strain>
    </source>
</reference>
<evidence type="ECO:0000259" key="2">
    <source>
        <dbReference type="PROSITE" id="PS50937"/>
    </source>
</evidence>
<dbReference type="PROSITE" id="PS00552">
    <property type="entry name" value="HTH_MERR_1"/>
    <property type="match status" value="1"/>
</dbReference>
<name>A0A2D2AXL1_9CAUL</name>